<gene>
    <name evidence="1" type="ORF">BcabD6B2_02160</name>
</gene>
<name>A0AAV4LLF1_BABCB</name>
<protein>
    <submittedName>
        <fullName evidence="1">Secreted antigen 1</fullName>
    </submittedName>
</protein>
<proteinExistence type="predicted"/>
<keyword evidence="2" id="KW-1185">Reference proteome</keyword>
<dbReference type="RefSeq" id="XP_067712852.1">
    <property type="nucleotide sequence ID" value="XM_067856751.1"/>
</dbReference>
<evidence type="ECO:0000313" key="1">
    <source>
        <dbReference type="EMBL" id="GIX60781.1"/>
    </source>
</evidence>
<comment type="caution">
    <text evidence="1">The sequence shown here is derived from an EMBL/GenBank/DDBJ whole genome shotgun (WGS) entry which is preliminary data.</text>
</comment>
<dbReference type="EMBL" id="BPLF01000001">
    <property type="protein sequence ID" value="GIX60781.1"/>
    <property type="molecule type" value="Genomic_DNA"/>
</dbReference>
<reference evidence="1 2" key="1">
    <citation type="submission" date="2021-06" db="EMBL/GenBank/DDBJ databases">
        <title>Genome sequence of Babesia caballi.</title>
        <authorList>
            <person name="Yamagishi J."/>
            <person name="Kidaka T."/>
            <person name="Ochi A."/>
        </authorList>
    </citation>
    <scope>NUCLEOTIDE SEQUENCE [LARGE SCALE GENOMIC DNA]</scope>
    <source>
        <strain evidence="1">USDA-D6B2</strain>
    </source>
</reference>
<dbReference type="AlphaFoldDB" id="A0AAV4LLF1"/>
<sequence>MGNSSSIPYNPSTLMQCIDTVVRLTNGGKDVVQYMERKLASELIIPDDKKASVYIEDTRGKLSEFLKNLVLYYDNSFKDNVERFTSQEKDDYSVTLAVALCRIFPALLYLRYMVSIDVENGYGPRWSNDKCGWKNYNASQNLLRWLYDYIGTYSHLLPRGFWHYRLQDIPGATISEYIPVSYSYTARSLQKIQFGLFLICPDWYAENTANALLFIEEIVEHSRTGEFRKNNPYMENKDIVRVFETLYTRLPLITGSPQLSDGDSRSTLSALWNTPENMYHGTLKCTTEHAKKYMDWIANNLTYVIGSLEEMKADCDNWSTENFRTAVSNGPFSYGFVFKRSNWYSEIGKIKEHIGIVVDALNELHGILNPLHFMVYAGPIGTGAAIAGTLGYLHFTTPGGLGKFF</sequence>
<dbReference type="Proteomes" id="UP001497744">
    <property type="component" value="Unassembled WGS sequence"/>
</dbReference>
<evidence type="ECO:0000313" key="2">
    <source>
        <dbReference type="Proteomes" id="UP001497744"/>
    </source>
</evidence>
<accession>A0AAV4LLF1</accession>
<dbReference type="GeneID" id="94192264"/>
<organism evidence="1 2">
    <name type="scientific">Babesia caballi</name>
    <dbReference type="NCBI Taxonomy" id="5871"/>
    <lineage>
        <taxon>Eukaryota</taxon>
        <taxon>Sar</taxon>
        <taxon>Alveolata</taxon>
        <taxon>Apicomplexa</taxon>
        <taxon>Aconoidasida</taxon>
        <taxon>Piroplasmida</taxon>
        <taxon>Babesiidae</taxon>
        <taxon>Babesia</taxon>
    </lineage>
</organism>